<sequence>MPELSLADTNGILRQPWIHPARSSAGLGWDRLYVSTQAETPYRASFDAAGTHLVILHLDGPVTVRRGRHQVARIPAGGLFLHPAGRDLTVELGGQLRTVHAYLPDSVLREAAGGPVGLGEEVVVADPLAEQVMLSLDDVLRRWTPTARTYVDHLGGLLAAHLAHRYGTAVEPESAALSRTQLAAARELMEQRLADPLPLADLAAAAALSVSQFTRRFKAATGETPHRYLMRLRVEHACRLLRGSALSIPEVAARCGFSHQEHLTRVMRGRMGVTPGAYRRGNS</sequence>
<evidence type="ECO:0000313" key="6">
    <source>
        <dbReference type="Proteomes" id="UP000605897"/>
    </source>
</evidence>
<dbReference type="SMART" id="SM00342">
    <property type="entry name" value="HTH_ARAC"/>
    <property type="match status" value="1"/>
</dbReference>
<dbReference type="Proteomes" id="UP000605897">
    <property type="component" value="Unassembled WGS sequence"/>
</dbReference>
<organism evidence="5 6">
    <name type="scientific">Amycolatopsis deserti</name>
    <dbReference type="NCBI Taxonomy" id="185696"/>
    <lineage>
        <taxon>Bacteria</taxon>
        <taxon>Bacillati</taxon>
        <taxon>Actinomycetota</taxon>
        <taxon>Actinomycetes</taxon>
        <taxon>Pseudonocardiales</taxon>
        <taxon>Pseudonocardiaceae</taxon>
        <taxon>Amycolatopsis</taxon>
    </lineage>
</organism>
<dbReference type="InterPro" id="IPR009057">
    <property type="entry name" value="Homeodomain-like_sf"/>
</dbReference>
<dbReference type="EMBL" id="BNAU01000007">
    <property type="protein sequence ID" value="GHF16042.1"/>
    <property type="molecule type" value="Genomic_DNA"/>
</dbReference>
<dbReference type="Gene3D" id="1.10.10.60">
    <property type="entry name" value="Homeodomain-like"/>
    <property type="match status" value="2"/>
</dbReference>
<evidence type="ECO:0000313" key="5">
    <source>
        <dbReference type="EMBL" id="GHF16042.1"/>
    </source>
</evidence>
<evidence type="ECO:0000256" key="3">
    <source>
        <dbReference type="ARBA" id="ARBA00023163"/>
    </source>
</evidence>
<dbReference type="PANTHER" id="PTHR46796">
    <property type="entry name" value="HTH-TYPE TRANSCRIPTIONAL ACTIVATOR RHAS-RELATED"/>
    <property type="match status" value="1"/>
</dbReference>
<evidence type="ECO:0000256" key="1">
    <source>
        <dbReference type="ARBA" id="ARBA00023015"/>
    </source>
</evidence>
<dbReference type="PANTHER" id="PTHR46796:SF6">
    <property type="entry name" value="ARAC SUBFAMILY"/>
    <property type="match status" value="1"/>
</dbReference>
<dbReference type="InterPro" id="IPR018060">
    <property type="entry name" value="HTH_AraC"/>
</dbReference>
<reference evidence="6" key="1">
    <citation type="journal article" date="2019" name="Int. J. Syst. Evol. Microbiol.">
        <title>The Global Catalogue of Microorganisms (GCM) 10K type strain sequencing project: providing services to taxonomists for standard genome sequencing and annotation.</title>
        <authorList>
            <consortium name="The Broad Institute Genomics Platform"/>
            <consortium name="The Broad Institute Genome Sequencing Center for Infectious Disease"/>
            <person name="Wu L."/>
            <person name="Ma J."/>
        </authorList>
    </citation>
    <scope>NUCLEOTIDE SEQUENCE [LARGE SCALE GENOMIC DNA]</scope>
    <source>
        <strain evidence="6">CGMCC 4.7677</strain>
    </source>
</reference>
<gene>
    <name evidence="5" type="ORF">GCM10017786_57390</name>
</gene>
<evidence type="ECO:0000259" key="4">
    <source>
        <dbReference type="PROSITE" id="PS01124"/>
    </source>
</evidence>
<dbReference type="RefSeq" id="WP_191247729.1">
    <property type="nucleotide sequence ID" value="NZ_BNAU01000007.1"/>
</dbReference>
<comment type="caution">
    <text evidence="5">The sequence shown here is derived from an EMBL/GenBank/DDBJ whole genome shotgun (WGS) entry which is preliminary data.</text>
</comment>
<evidence type="ECO:0000256" key="2">
    <source>
        <dbReference type="ARBA" id="ARBA00023125"/>
    </source>
</evidence>
<dbReference type="SUPFAM" id="SSF46689">
    <property type="entry name" value="Homeodomain-like"/>
    <property type="match status" value="2"/>
</dbReference>
<keyword evidence="1" id="KW-0805">Transcription regulation</keyword>
<keyword evidence="6" id="KW-1185">Reference proteome</keyword>
<dbReference type="InterPro" id="IPR050204">
    <property type="entry name" value="AraC_XylS_family_regulators"/>
</dbReference>
<proteinExistence type="predicted"/>
<dbReference type="PROSITE" id="PS01124">
    <property type="entry name" value="HTH_ARAC_FAMILY_2"/>
    <property type="match status" value="1"/>
</dbReference>
<keyword evidence="3" id="KW-0804">Transcription</keyword>
<name>A0ABQ3JBU0_9PSEU</name>
<feature type="domain" description="HTH araC/xylS-type" evidence="4">
    <location>
        <begin position="183"/>
        <end position="281"/>
    </location>
</feature>
<protein>
    <submittedName>
        <fullName evidence="5">AraC family transcriptional regulator</fullName>
    </submittedName>
</protein>
<dbReference type="Pfam" id="PF12833">
    <property type="entry name" value="HTH_18"/>
    <property type="match status" value="1"/>
</dbReference>
<accession>A0ABQ3JBU0</accession>
<keyword evidence="2" id="KW-0238">DNA-binding</keyword>